<evidence type="ECO:0000256" key="5">
    <source>
        <dbReference type="ARBA" id="ARBA00023049"/>
    </source>
</evidence>
<dbReference type="SUPFAM" id="SSF102712">
    <property type="entry name" value="JAB1/MPN domain"/>
    <property type="match status" value="1"/>
</dbReference>
<comment type="caution">
    <text evidence="7">The sequence shown here is derived from an EMBL/GenBank/DDBJ whole genome shotgun (WGS) entry which is preliminary data.</text>
</comment>
<evidence type="ECO:0000256" key="2">
    <source>
        <dbReference type="ARBA" id="ARBA00022723"/>
    </source>
</evidence>
<keyword evidence="2" id="KW-0479">Metal-binding</keyword>
<keyword evidence="5" id="KW-0482">Metalloprotease</keyword>
<dbReference type="FunFam" id="3.40.140.10:FF:000085">
    <property type="entry name" value="Mov34/MPN/PAD-1 family protein"/>
    <property type="match status" value="1"/>
</dbReference>
<keyword evidence="1" id="KW-0645">Protease</keyword>
<evidence type="ECO:0000259" key="6">
    <source>
        <dbReference type="PROSITE" id="PS50249"/>
    </source>
</evidence>
<dbReference type="InterPro" id="IPR037518">
    <property type="entry name" value="MPN"/>
</dbReference>
<keyword evidence="4" id="KW-0862">Zinc</keyword>
<feature type="domain" description="MPN" evidence="6">
    <location>
        <begin position="2"/>
        <end position="135"/>
    </location>
</feature>
<dbReference type="Pfam" id="PF14464">
    <property type="entry name" value="Prok-JAB"/>
    <property type="match status" value="1"/>
</dbReference>
<evidence type="ECO:0000256" key="1">
    <source>
        <dbReference type="ARBA" id="ARBA00022670"/>
    </source>
</evidence>
<dbReference type="InterPro" id="IPR000555">
    <property type="entry name" value="JAMM/MPN+_dom"/>
</dbReference>
<evidence type="ECO:0000256" key="4">
    <source>
        <dbReference type="ARBA" id="ARBA00022833"/>
    </source>
</evidence>
<dbReference type="AlphaFoldDB" id="A0A7X6DNA1"/>
<dbReference type="SMART" id="SM00232">
    <property type="entry name" value="JAB_MPN"/>
    <property type="match status" value="1"/>
</dbReference>
<dbReference type="Gene3D" id="3.40.140.10">
    <property type="entry name" value="Cytidine Deaminase, domain 2"/>
    <property type="match status" value="1"/>
</dbReference>
<dbReference type="CDD" id="cd08070">
    <property type="entry name" value="MPN_like"/>
    <property type="match status" value="1"/>
</dbReference>
<dbReference type="PANTHER" id="PTHR34858:SF1">
    <property type="entry name" value="CYSO-CYSTEINE PEPTIDASE"/>
    <property type="match status" value="1"/>
</dbReference>
<dbReference type="InterPro" id="IPR028090">
    <property type="entry name" value="JAB_dom_prok"/>
</dbReference>
<sequence length="145" mass="16371">MLQIPKTLIDEMIAHAQAEAPNECCGLLSGKENVVSEIYQIGNLPADDPAIADLKVPPDRRFRYVMDPKEQLRAFKAMRKSGTELLGIYHSHPHSPAYPSATDVRLAFYTDTYYLIISLEKEKPEIRTFRIIDQKISEATIAVLP</sequence>
<keyword evidence="3" id="KW-0378">Hydrolase</keyword>
<evidence type="ECO:0000313" key="7">
    <source>
        <dbReference type="EMBL" id="NKE70381.1"/>
    </source>
</evidence>
<dbReference type="GO" id="GO:0008270">
    <property type="term" value="F:zinc ion binding"/>
    <property type="evidence" value="ECO:0007669"/>
    <property type="project" value="TreeGrafter"/>
</dbReference>
<evidence type="ECO:0000256" key="3">
    <source>
        <dbReference type="ARBA" id="ARBA00022801"/>
    </source>
</evidence>
<evidence type="ECO:0000313" key="8">
    <source>
        <dbReference type="Proteomes" id="UP000534783"/>
    </source>
</evidence>
<dbReference type="GO" id="GO:0008235">
    <property type="term" value="F:metalloexopeptidase activity"/>
    <property type="evidence" value="ECO:0007669"/>
    <property type="project" value="TreeGrafter"/>
</dbReference>
<dbReference type="Proteomes" id="UP000534783">
    <property type="component" value="Unassembled WGS sequence"/>
</dbReference>
<dbReference type="PANTHER" id="PTHR34858">
    <property type="entry name" value="CYSO-CYSTEINE PEPTIDASE"/>
    <property type="match status" value="1"/>
</dbReference>
<dbReference type="GO" id="GO:0006508">
    <property type="term" value="P:proteolysis"/>
    <property type="evidence" value="ECO:0007669"/>
    <property type="project" value="UniProtKB-KW"/>
</dbReference>
<dbReference type="PROSITE" id="PS50249">
    <property type="entry name" value="MPN"/>
    <property type="match status" value="1"/>
</dbReference>
<gene>
    <name evidence="7" type="ORF">MNODULE_06470</name>
</gene>
<organism evidence="7 8">
    <name type="scientific">Candidatus Manganitrophus noduliformans</name>
    <dbReference type="NCBI Taxonomy" id="2606439"/>
    <lineage>
        <taxon>Bacteria</taxon>
        <taxon>Pseudomonadati</taxon>
        <taxon>Nitrospirota</taxon>
        <taxon>Nitrospiria</taxon>
        <taxon>Candidatus Troglogloeales</taxon>
        <taxon>Candidatus Manganitrophaceae</taxon>
        <taxon>Candidatus Manganitrophus</taxon>
    </lineage>
</organism>
<name>A0A7X6DNA1_9BACT</name>
<reference evidence="7 8" key="1">
    <citation type="journal article" date="2020" name="Nature">
        <title>Bacterial chemolithoautotrophy via manganese oxidation.</title>
        <authorList>
            <person name="Yu H."/>
            <person name="Leadbetter J.R."/>
        </authorList>
    </citation>
    <scope>NUCLEOTIDE SEQUENCE [LARGE SCALE GENOMIC DNA]</scope>
    <source>
        <strain evidence="7 8">Mn-1</strain>
    </source>
</reference>
<accession>A0A7X6DNA1</accession>
<dbReference type="InterPro" id="IPR051929">
    <property type="entry name" value="VirAsm_ModProt"/>
</dbReference>
<dbReference type="EMBL" id="VTOW01000001">
    <property type="protein sequence ID" value="NKE70381.1"/>
    <property type="molecule type" value="Genomic_DNA"/>
</dbReference>
<proteinExistence type="predicted"/>
<protein>
    <submittedName>
        <fullName evidence="7">M67 family metallopeptidase</fullName>
    </submittedName>
</protein>
<keyword evidence="8" id="KW-1185">Reference proteome</keyword>